<dbReference type="FunFam" id="3.30.70.1820:FF:000002">
    <property type="entry name" value="LINE-1 retrotransposable element ORF1 protein"/>
    <property type="match status" value="1"/>
</dbReference>
<dbReference type="AlphaFoldDB" id="A0A833ZE09"/>
<dbReference type="InterPro" id="IPR043636">
    <property type="entry name" value="L1_RRM_dom"/>
</dbReference>
<protein>
    <recommendedName>
        <fullName evidence="2">L1 transposable element RRM domain-containing protein</fullName>
    </recommendedName>
</protein>
<gene>
    <name evidence="3" type="ORF">HJG60_012221</name>
</gene>
<evidence type="ECO:0000313" key="3">
    <source>
        <dbReference type="EMBL" id="KAF6090839.1"/>
    </source>
</evidence>
<dbReference type="InterPro" id="IPR004244">
    <property type="entry name" value="Transposase_22"/>
</dbReference>
<sequence>MKHNNIQIIGIPEGEEKGQGIKILFEKIMTENFPNMERGKTTQVQKAQKVPTKINPNRFSKLPMFLLYSTLIHTIIKMPSFKHKERILKSTKEKQEVTYKEAPTRLAADFSTEMLQARRE</sequence>
<evidence type="ECO:0000256" key="1">
    <source>
        <dbReference type="ARBA" id="ARBA00061640"/>
    </source>
</evidence>
<organism evidence="3 4">
    <name type="scientific">Phyllostomus discolor</name>
    <name type="common">pale spear-nosed bat</name>
    <dbReference type="NCBI Taxonomy" id="89673"/>
    <lineage>
        <taxon>Eukaryota</taxon>
        <taxon>Metazoa</taxon>
        <taxon>Chordata</taxon>
        <taxon>Craniata</taxon>
        <taxon>Vertebrata</taxon>
        <taxon>Euteleostomi</taxon>
        <taxon>Mammalia</taxon>
        <taxon>Eutheria</taxon>
        <taxon>Laurasiatheria</taxon>
        <taxon>Chiroptera</taxon>
        <taxon>Yangochiroptera</taxon>
        <taxon>Phyllostomidae</taxon>
        <taxon>Phyllostominae</taxon>
        <taxon>Phyllostomus</taxon>
    </lineage>
</organism>
<dbReference type="PANTHER" id="PTHR11505">
    <property type="entry name" value="L1 TRANSPOSABLE ELEMENT-RELATED"/>
    <property type="match status" value="1"/>
</dbReference>
<reference evidence="3 4" key="1">
    <citation type="journal article" date="2020" name="Nature">
        <title>Six reference-quality genomes reveal evolution of bat adaptations.</title>
        <authorList>
            <person name="Jebb D."/>
            <person name="Huang Z."/>
            <person name="Pippel M."/>
            <person name="Hughes G.M."/>
            <person name="Lavrichenko K."/>
            <person name="Devanna P."/>
            <person name="Winkler S."/>
            <person name="Jermiin L.S."/>
            <person name="Skirmuntt E.C."/>
            <person name="Katzourakis A."/>
            <person name="Burkitt-Gray L."/>
            <person name="Ray D.A."/>
            <person name="Sullivan K.A.M."/>
            <person name="Roscito J.G."/>
            <person name="Kirilenko B.M."/>
            <person name="Davalos L.M."/>
            <person name="Corthals A.P."/>
            <person name="Power M.L."/>
            <person name="Jones G."/>
            <person name="Ransome R.D."/>
            <person name="Dechmann D.K.N."/>
            <person name="Locatelli A.G."/>
            <person name="Puechmaille S.J."/>
            <person name="Fedrigo O."/>
            <person name="Jarvis E.D."/>
            <person name="Hiller M."/>
            <person name="Vernes S.C."/>
            <person name="Myers E.W."/>
            <person name="Teeling E.C."/>
        </authorList>
    </citation>
    <scope>NUCLEOTIDE SEQUENCE [LARGE SCALE GENOMIC DNA]</scope>
    <source>
        <strain evidence="3">Bat1K_MPI-CBG_1</strain>
    </source>
</reference>
<accession>A0A833ZE09</accession>
<dbReference type="Gene3D" id="3.30.70.1820">
    <property type="entry name" value="L1 transposable element, RRM domain"/>
    <property type="match status" value="1"/>
</dbReference>
<evidence type="ECO:0000313" key="4">
    <source>
        <dbReference type="Proteomes" id="UP000664940"/>
    </source>
</evidence>
<dbReference type="EMBL" id="JABVXQ010000009">
    <property type="protein sequence ID" value="KAF6090839.1"/>
    <property type="molecule type" value="Genomic_DNA"/>
</dbReference>
<comment type="similarity">
    <text evidence="1">Belongs to the transposase 22 family.</text>
</comment>
<feature type="domain" description="L1 transposable element RRM" evidence="2">
    <location>
        <begin position="4"/>
        <end position="109"/>
    </location>
</feature>
<evidence type="ECO:0000259" key="2">
    <source>
        <dbReference type="Pfam" id="PF02994"/>
    </source>
</evidence>
<dbReference type="Proteomes" id="UP000664940">
    <property type="component" value="Unassembled WGS sequence"/>
</dbReference>
<name>A0A833ZE09_9CHIR</name>
<comment type="caution">
    <text evidence="3">The sequence shown here is derived from an EMBL/GenBank/DDBJ whole genome shotgun (WGS) entry which is preliminary data.</text>
</comment>
<dbReference type="Pfam" id="PF02994">
    <property type="entry name" value="Transposase_22"/>
    <property type="match status" value="1"/>
</dbReference>
<proteinExistence type="inferred from homology"/>